<feature type="domain" description="Ricin B lectin" evidence="4">
    <location>
        <begin position="1031"/>
        <end position="1170"/>
    </location>
</feature>
<dbReference type="OrthoDB" id="287365at2"/>
<accession>A0A430FDL1</accession>
<feature type="region of interest" description="Disordered" evidence="2">
    <location>
        <begin position="54"/>
        <end position="140"/>
    </location>
</feature>
<feature type="compositionally biased region" description="Polar residues" evidence="2">
    <location>
        <begin position="84"/>
        <end position="99"/>
    </location>
</feature>
<feature type="region of interest" description="Disordered" evidence="2">
    <location>
        <begin position="246"/>
        <end position="325"/>
    </location>
</feature>
<feature type="domain" description="Peptidoglycan recognition protein family" evidence="5">
    <location>
        <begin position="335"/>
        <end position="496"/>
    </location>
</feature>
<sequence length="1172" mass="121843">MGIWSRIVKAVVGGVAATAMLMPVGAAVAAPADDSTVAGGVTSVASAANSAQTSSFASQSDSGAASTVTDTSVDGPAKVEKTHVPQTAEESFVSASDASTYGLDAQSDEGDESGDAQADGAQPNGSNGSEGDSSKSDGLADGTGANALIAAADLNGLATVGVTWKQQDMTDTAKAPKLELRYFKDNAWSEWQTLPSVDDDLGKMGSSPAYYVGLATEAEARLTPVDGQTITEAKFITVDPGYSAEGTAKTSADTSANTNSSNVNNGDKSADSAAAVVSSSATESATTVDNAENSVDSNTASATAQLQTTEAASAASTSATTPSVRTAADAITSAGRIHTREEWWQSGNPARQWKPDNSGHWQGAVVHHTYQPANNYTQAEVPALINGIYVYHNTSNGWGDIGYNLLVDKYGGIWEGRDEGVDNQVVPASEAIGAHSRGFNSATFGVVVLGDFTTQAPSEAAINSVSAAIAWEFNALGITNAKDTFEYKGTQPRITGHGDKSHQSDSANNTACPGQKMWDRMDDIRNKVQKLLVPQIDTLAKVTIPDGVYYINAKSRDSAGLDVPDYSTADGTQLQLYSYNNSTAQRFKFAKQSDGSYVITNVNSGKALDVANGSASNGAKVQQFTPNGSAAQRWFIRNSGTGYYLQSALGNWVLDITGGNTSDRTKIDLYTPNGTDAQKFLIASATKTITTKAVKIQSVAAASGKSGTSRVIDVSGGSGSNGARLQIYDDNGTDAQLFRFKQVGNGVYTITNVNSGRVIDVANGSTGNGSTIQQWDSNGSAAQHWLVRTAEGADGTTDVAGSSSAFSLIGSGSNRAIDLPGGATTSGTGLQIYAANGTAAQQWTIAEAPTSRDKLNTLAAQHKDDIKDGTYKVSTKLKDSAVLDVTGASSDNGANVQLYGSNGTAAQTWTVSHDDNGYVTFTNANSGKVLDVSGGTANSGVNVQQYDSNGTTAQKWVVIKQSDGSYAIRSAANAKDEIVLDVTGASSTNGTNVQVYSSNNSKAQRWTFTAVQTARTRLNALAAAHKSDVADGTVEIASTAKKTMRFDVVGGSRDNGANVQLYASNGTNAQAWKVSHDSLGYVTLTNMNSGRVLDISGASTANGANVQQWDSNGSWAQKWIAVKNSDGSITLRSALKENFVIDAAGGAIGNGTNIQMWTSNDSTAQRWTFNRK</sequence>
<dbReference type="Gene3D" id="2.80.10.50">
    <property type="match status" value="12"/>
</dbReference>
<feature type="domain" description="Ricin B lectin" evidence="4">
    <location>
        <begin position="697"/>
        <end position="846"/>
    </location>
</feature>
<protein>
    <submittedName>
        <fullName evidence="6">N-acetylmuramoyl-L-alanine amidase</fullName>
    </submittedName>
</protein>
<dbReference type="SUPFAM" id="SSF55846">
    <property type="entry name" value="N-acetylmuramoyl-L-alanine amidase-like"/>
    <property type="match status" value="1"/>
</dbReference>
<dbReference type="SUPFAM" id="SSF50370">
    <property type="entry name" value="Ricin B-like lectins"/>
    <property type="match status" value="4"/>
</dbReference>
<feature type="domain" description="Ricin B lectin" evidence="4">
    <location>
        <begin position="546"/>
        <end position="683"/>
    </location>
</feature>
<feature type="compositionally biased region" description="Low complexity" evidence="2">
    <location>
        <begin position="247"/>
        <end position="288"/>
    </location>
</feature>
<keyword evidence="3" id="KW-0732">Signal</keyword>
<dbReference type="InterPro" id="IPR035992">
    <property type="entry name" value="Ricin_B-like_lectins"/>
</dbReference>
<dbReference type="EMBL" id="QXGJ01000005">
    <property type="protein sequence ID" value="RSX50878.1"/>
    <property type="molecule type" value="Genomic_DNA"/>
</dbReference>
<dbReference type="Pfam" id="PF01510">
    <property type="entry name" value="Amidase_2"/>
    <property type="match status" value="1"/>
</dbReference>
<dbReference type="PANTHER" id="PTHR11022:SF41">
    <property type="entry name" value="PEPTIDOGLYCAN-RECOGNITION PROTEIN LC-RELATED"/>
    <property type="match status" value="1"/>
</dbReference>
<dbReference type="GO" id="GO:0008270">
    <property type="term" value="F:zinc ion binding"/>
    <property type="evidence" value="ECO:0007669"/>
    <property type="project" value="InterPro"/>
</dbReference>
<dbReference type="PANTHER" id="PTHR11022">
    <property type="entry name" value="PEPTIDOGLYCAN RECOGNITION PROTEIN"/>
    <property type="match status" value="1"/>
</dbReference>
<feature type="compositionally biased region" description="Low complexity" evidence="2">
    <location>
        <begin position="297"/>
        <end position="325"/>
    </location>
</feature>
<dbReference type="GO" id="GO:0009253">
    <property type="term" value="P:peptidoglycan catabolic process"/>
    <property type="evidence" value="ECO:0007669"/>
    <property type="project" value="InterPro"/>
</dbReference>
<organism evidence="6 7">
    <name type="scientific">Bifidobacterium callimiconis</name>
    <dbReference type="NCBI Taxonomy" id="2306973"/>
    <lineage>
        <taxon>Bacteria</taxon>
        <taxon>Bacillati</taxon>
        <taxon>Actinomycetota</taxon>
        <taxon>Actinomycetes</taxon>
        <taxon>Bifidobacteriales</taxon>
        <taxon>Bifidobacteriaceae</taxon>
        <taxon>Bifidobacterium</taxon>
    </lineage>
</organism>
<dbReference type="CDD" id="cd00161">
    <property type="entry name" value="beta-trefoil_Ricin-like"/>
    <property type="match status" value="4"/>
</dbReference>
<proteinExistence type="inferred from homology"/>
<evidence type="ECO:0000313" key="6">
    <source>
        <dbReference type="EMBL" id="RSX50878.1"/>
    </source>
</evidence>
<keyword evidence="7" id="KW-1185">Reference proteome</keyword>
<reference evidence="6 7" key="1">
    <citation type="submission" date="2018-09" db="EMBL/GenBank/DDBJ databases">
        <title>Characterization of the phylogenetic diversity of five novel species belonging to the genus Bifidobacterium.</title>
        <authorList>
            <person name="Lugli G.A."/>
            <person name="Duranti S."/>
            <person name="Milani C."/>
        </authorList>
    </citation>
    <scope>NUCLEOTIDE SEQUENCE [LARGE SCALE GENOMIC DNA]</scope>
    <source>
        <strain evidence="6 7">2028B</strain>
    </source>
</reference>
<feature type="region of interest" description="Disordered" evidence="2">
    <location>
        <begin position="494"/>
        <end position="514"/>
    </location>
</feature>
<dbReference type="InterPro" id="IPR000772">
    <property type="entry name" value="Ricin_B_lectin"/>
</dbReference>
<evidence type="ECO:0000313" key="7">
    <source>
        <dbReference type="Proteomes" id="UP000288607"/>
    </source>
</evidence>
<dbReference type="InterPro" id="IPR006619">
    <property type="entry name" value="PGRP_domain_met/bac"/>
</dbReference>
<evidence type="ECO:0000259" key="4">
    <source>
        <dbReference type="SMART" id="SM00458"/>
    </source>
</evidence>
<dbReference type="SMART" id="SM00458">
    <property type="entry name" value="RICIN"/>
    <property type="match status" value="4"/>
</dbReference>
<dbReference type="AlphaFoldDB" id="A0A430FDL1"/>
<dbReference type="GO" id="GO:0008745">
    <property type="term" value="F:N-acetylmuramoyl-L-alanine amidase activity"/>
    <property type="evidence" value="ECO:0007669"/>
    <property type="project" value="InterPro"/>
</dbReference>
<evidence type="ECO:0000256" key="1">
    <source>
        <dbReference type="ARBA" id="ARBA00007553"/>
    </source>
</evidence>
<feature type="domain" description="Ricin B lectin" evidence="4">
    <location>
        <begin position="869"/>
        <end position="1009"/>
    </location>
</feature>
<feature type="compositionally biased region" description="Low complexity" evidence="2">
    <location>
        <begin position="54"/>
        <end position="66"/>
    </location>
</feature>
<feature type="chain" id="PRO_5019005313" evidence="3">
    <location>
        <begin position="30"/>
        <end position="1172"/>
    </location>
</feature>
<evidence type="ECO:0000256" key="2">
    <source>
        <dbReference type="SAM" id="MobiDB-lite"/>
    </source>
</evidence>
<dbReference type="PROSITE" id="PS50231">
    <property type="entry name" value="RICIN_B_LECTIN"/>
    <property type="match status" value="4"/>
</dbReference>
<evidence type="ECO:0000256" key="3">
    <source>
        <dbReference type="SAM" id="SignalP"/>
    </source>
</evidence>
<comment type="caution">
    <text evidence="6">The sequence shown here is derived from an EMBL/GenBank/DDBJ whole genome shotgun (WGS) entry which is preliminary data.</text>
</comment>
<dbReference type="Gene3D" id="3.40.80.10">
    <property type="entry name" value="Peptidoglycan recognition protein-like"/>
    <property type="match status" value="1"/>
</dbReference>
<dbReference type="CDD" id="cd06583">
    <property type="entry name" value="PGRP"/>
    <property type="match status" value="1"/>
</dbReference>
<name>A0A430FDL1_9BIFI</name>
<dbReference type="Pfam" id="PF14200">
    <property type="entry name" value="RicinB_lectin_2"/>
    <property type="match status" value="5"/>
</dbReference>
<dbReference type="InterPro" id="IPR002502">
    <property type="entry name" value="Amidase_domain"/>
</dbReference>
<dbReference type="InterPro" id="IPR036505">
    <property type="entry name" value="Amidase/PGRP_sf"/>
</dbReference>
<dbReference type="Proteomes" id="UP000288607">
    <property type="component" value="Unassembled WGS sequence"/>
</dbReference>
<dbReference type="SMART" id="SM00701">
    <property type="entry name" value="PGRP"/>
    <property type="match status" value="1"/>
</dbReference>
<dbReference type="InterPro" id="IPR015510">
    <property type="entry name" value="PGRP"/>
</dbReference>
<evidence type="ECO:0000259" key="5">
    <source>
        <dbReference type="SMART" id="SM00701"/>
    </source>
</evidence>
<comment type="similarity">
    <text evidence="1">Belongs to the N-acetylmuramoyl-L-alanine amidase 2 family.</text>
</comment>
<gene>
    <name evidence="6" type="ORF">D2E23_1169</name>
</gene>
<feature type="signal peptide" evidence="3">
    <location>
        <begin position="1"/>
        <end position="29"/>
    </location>
</feature>